<evidence type="ECO:0000313" key="16">
    <source>
        <dbReference type="Proteomes" id="UP001264633"/>
    </source>
</evidence>
<evidence type="ECO:0000256" key="13">
    <source>
        <dbReference type="ARBA" id="ARBA00031012"/>
    </source>
</evidence>
<evidence type="ECO:0000256" key="4">
    <source>
        <dbReference type="ARBA" id="ARBA00022679"/>
    </source>
</evidence>
<evidence type="ECO:0000259" key="14">
    <source>
        <dbReference type="PROSITE" id="PS50526"/>
    </source>
</evidence>
<dbReference type="GO" id="GO:0005524">
    <property type="term" value="F:ATP binding"/>
    <property type="evidence" value="ECO:0007669"/>
    <property type="project" value="UniProtKB-KW"/>
</dbReference>
<evidence type="ECO:0000256" key="3">
    <source>
        <dbReference type="ARBA" id="ARBA00022664"/>
    </source>
</evidence>
<gene>
    <name evidence="15" type="ORF">FuLiV2_gp6</name>
</gene>
<evidence type="ECO:0000256" key="1">
    <source>
        <dbReference type="ARBA" id="ARBA00012494"/>
    </source>
</evidence>
<reference evidence="15" key="1">
    <citation type="submission" date="2021-05" db="EMBL/GenBank/DDBJ databases">
        <authorList>
            <person name="Feng G."/>
        </authorList>
    </citation>
    <scope>NUCLEOTIDE SEQUENCE</scope>
    <source>
        <strain evidence="15">QCYXFY8</strain>
    </source>
</reference>
<keyword evidence="9" id="KW-0693">Viral RNA replication</keyword>
<organism evidence="15 16">
    <name type="scientific">Hangzhou lispivirus 1</name>
    <dbReference type="NCBI Taxonomy" id="2905568"/>
    <lineage>
        <taxon>Viruses</taxon>
        <taxon>Riboviria</taxon>
        <taxon>Orthornavirae</taxon>
        <taxon>Negarnaviricota</taxon>
        <taxon>Haploviricotina</taxon>
        <taxon>Monjiviricetes</taxon>
        <taxon>Mononegavirales</taxon>
        <taxon>Lispiviridae</taxon>
        <taxon>Robevirus</taxon>
        <taxon>Robevirus hanzense</taxon>
    </lineage>
</organism>
<evidence type="ECO:0000256" key="12">
    <source>
        <dbReference type="ARBA" id="ARBA00030436"/>
    </source>
</evidence>
<proteinExistence type="predicted"/>
<keyword evidence="11" id="KW-0511">Multifunctional enzyme</keyword>
<dbReference type="Pfam" id="PF00946">
    <property type="entry name" value="Mononeg_RNA_pol"/>
    <property type="match status" value="1"/>
</dbReference>
<keyword evidence="2 15" id="KW-0696">RNA-directed RNA polymerase</keyword>
<accession>A0A8K1XH57</accession>
<keyword evidence="16" id="KW-1185">Reference proteome</keyword>
<sequence length="933" mass="108200">MEDDNDFDQFYTRKKPPYSPDLHLKTAIRIYERETFIKGFSKQDIPIHFPIRKSILAYCKFPNKPTGLLRQDSEHSYKLLMNPCLSQTGKGYKYTRGLEENLALAKVFVQESIDILFETLPTLNQIKDEMKRSYSKVKLNQELREWLVFRNIWEAIRDIMKDSQVKEEYTFREVAKDLLKVRMFANPYFLIIQENQETCWLLDYNQVLMISDTVGSRFLSLLYCHIQETLNFLPNPKMSDMLRFYLVGDLLFPVHGNLAYDHIKQIESLSVANYLARYEPLSISKKYIDQLRQEAAATPQILESLERIYSTIDSIATHPLILFELFGCFRHFGHPTVDEVEGVKSLRENSRSVIEMDPAQLKKVLGAFNRMIILEFIAQRRRWPKCTLNEDCESIAMRRLVNTKPIAISEYDLVIDLKDWSYIEFGHEFQFDDFPDFTSLLADTAISPYLQNWYTIFSRDLLNVTIPETIEESRRVLIEVLRREKIDCKEIRETIQSGNIPESWFVVGLHSKERELKIKARLFAMLCLEIRLYFNMTEKNIAEKIFPLIPYQTMTWTDAELNKVMLNLSSLHAGRDKGAAGNYVYVIISLDFNKFNQKWRYSSTEGVFKNIDRLFGTPGLLDFSHKFFQQAFFYLSSNLRPPWTLTRDNGRKDYPLTDIPHLVFESETTWLGQEGGCEGLRQKGWTAIIVSALVANSFDTGVEGQIIGQGDNQVIVASFKIPDEGMDSDEYIRDHEQELTKRVQAYMENLKKITNGIGMDLKLQESWVSTKLLNYGKEIIVDGSYTSGGIKKISRAYQDVSEIFPSFPNRVSSMFTAAQSAAMKSFDTFCPYLIAVFDCLNMISKEGKYGTTMEGRLKSLLAEEKVVLDEHLKMVCLILPRECGGLPVIPHLNLHFRGHPDQMSSVLLWIKKLSKNLPVTKRLRFREVISELC</sequence>
<evidence type="ECO:0000256" key="10">
    <source>
        <dbReference type="ARBA" id="ARBA00023042"/>
    </source>
</evidence>
<evidence type="ECO:0000256" key="2">
    <source>
        <dbReference type="ARBA" id="ARBA00022484"/>
    </source>
</evidence>
<keyword evidence="4" id="KW-0808">Transferase</keyword>
<dbReference type="GO" id="GO:0003968">
    <property type="term" value="F:RNA-directed RNA polymerase activity"/>
    <property type="evidence" value="ECO:0007669"/>
    <property type="project" value="UniProtKB-KW"/>
</dbReference>
<keyword evidence="6" id="KW-0548">Nucleotidyltransferase</keyword>
<keyword evidence="5" id="KW-0949">S-adenosyl-L-methionine</keyword>
<name>A0A8K1XH57_9MONO</name>
<evidence type="ECO:0000256" key="11">
    <source>
        <dbReference type="ARBA" id="ARBA00023268"/>
    </source>
</evidence>
<keyword evidence="3" id="KW-0507">mRNA processing</keyword>
<dbReference type="Proteomes" id="UP001264633">
    <property type="component" value="Segment"/>
</dbReference>
<dbReference type="EC" id="2.7.7.48" evidence="1"/>
<evidence type="ECO:0000256" key="6">
    <source>
        <dbReference type="ARBA" id="ARBA00022695"/>
    </source>
</evidence>
<evidence type="ECO:0000313" key="15">
    <source>
        <dbReference type="EMBL" id="UHR49718.1"/>
    </source>
</evidence>
<evidence type="ECO:0000256" key="7">
    <source>
        <dbReference type="ARBA" id="ARBA00022741"/>
    </source>
</evidence>
<evidence type="ECO:0000256" key="9">
    <source>
        <dbReference type="ARBA" id="ARBA00022953"/>
    </source>
</evidence>
<keyword evidence="7" id="KW-0547">Nucleotide-binding</keyword>
<dbReference type="PROSITE" id="PS50526">
    <property type="entry name" value="RDRP_SSRNA_NEG_NONSEG"/>
    <property type="match status" value="1"/>
</dbReference>
<keyword evidence="8" id="KW-0067">ATP-binding</keyword>
<evidence type="ECO:0000256" key="8">
    <source>
        <dbReference type="ARBA" id="ARBA00022840"/>
    </source>
</evidence>
<dbReference type="InterPro" id="IPR014023">
    <property type="entry name" value="Mononeg_RNA_pol_cat"/>
</dbReference>
<dbReference type="EMBL" id="MZ209712">
    <property type="protein sequence ID" value="UHR49718.1"/>
    <property type="molecule type" value="Viral_cRNA"/>
</dbReference>
<dbReference type="GO" id="GO:0004482">
    <property type="term" value="F:mRNA 5'-cap (guanine-N7-)-methyltransferase activity"/>
    <property type="evidence" value="ECO:0007669"/>
    <property type="project" value="InterPro"/>
</dbReference>
<feature type="domain" description="RdRp catalytic" evidence="14">
    <location>
        <begin position="584"/>
        <end position="783"/>
    </location>
</feature>
<keyword evidence="10" id="KW-0506">mRNA capping</keyword>
<evidence type="ECO:0000256" key="5">
    <source>
        <dbReference type="ARBA" id="ARBA00022691"/>
    </source>
</evidence>
<protein>
    <recommendedName>
        <fullName evidence="1">RNA-directed RNA polymerase</fullName>
        <ecNumber evidence="1">2.7.7.48</ecNumber>
    </recommendedName>
    <alternativeName>
        <fullName evidence="13">Replicase</fullName>
    </alternativeName>
    <alternativeName>
        <fullName evidence="12">Transcriptase</fullName>
    </alternativeName>
</protein>